<proteinExistence type="predicted"/>
<dbReference type="EMBL" id="GGEC01080733">
    <property type="protein sequence ID" value="MBX61217.1"/>
    <property type="molecule type" value="Transcribed_RNA"/>
</dbReference>
<name>A0A2P2Q2K4_RHIMU</name>
<evidence type="ECO:0000313" key="1">
    <source>
        <dbReference type="EMBL" id="MBX61217.1"/>
    </source>
</evidence>
<dbReference type="AlphaFoldDB" id="A0A2P2Q2K4"/>
<accession>A0A2P2Q2K4</accession>
<organism evidence="1">
    <name type="scientific">Rhizophora mucronata</name>
    <name type="common">Asiatic mangrove</name>
    <dbReference type="NCBI Taxonomy" id="61149"/>
    <lineage>
        <taxon>Eukaryota</taxon>
        <taxon>Viridiplantae</taxon>
        <taxon>Streptophyta</taxon>
        <taxon>Embryophyta</taxon>
        <taxon>Tracheophyta</taxon>
        <taxon>Spermatophyta</taxon>
        <taxon>Magnoliopsida</taxon>
        <taxon>eudicotyledons</taxon>
        <taxon>Gunneridae</taxon>
        <taxon>Pentapetalae</taxon>
        <taxon>rosids</taxon>
        <taxon>fabids</taxon>
        <taxon>Malpighiales</taxon>
        <taxon>Rhizophoraceae</taxon>
        <taxon>Rhizophora</taxon>
    </lineage>
</organism>
<protein>
    <submittedName>
        <fullName evidence="1">Uncharacterized protein</fullName>
    </submittedName>
</protein>
<reference evidence="1" key="1">
    <citation type="submission" date="2018-02" db="EMBL/GenBank/DDBJ databases">
        <title>Rhizophora mucronata_Transcriptome.</title>
        <authorList>
            <person name="Meera S.P."/>
            <person name="Sreeshan A."/>
            <person name="Augustine A."/>
        </authorList>
    </citation>
    <scope>NUCLEOTIDE SEQUENCE</scope>
    <source>
        <tissue evidence="1">Leaf</tissue>
    </source>
</reference>
<sequence length="35" mass="3867">MVSHPTCPSAESPCLWGCHNTSHKGHLLQPIQKKI</sequence>